<protein>
    <submittedName>
        <fullName evidence="1">Uncharacterized protein</fullName>
    </submittedName>
</protein>
<name>A0A9D7K293_9PROT</name>
<gene>
    <name evidence="1" type="ORF">IPL58_14810</name>
</gene>
<dbReference type="Proteomes" id="UP000886689">
    <property type="component" value="Unassembled WGS sequence"/>
</dbReference>
<organism evidence="1 2">
    <name type="scientific">Candidatus Proximibacter danicus</name>
    <dbReference type="NCBI Taxonomy" id="2954365"/>
    <lineage>
        <taxon>Bacteria</taxon>
        <taxon>Pseudomonadati</taxon>
        <taxon>Pseudomonadota</taxon>
        <taxon>Betaproteobacteria</taxon>
        <taxon>Candidatus Proximibacter</taxon>
    </lineage>
</organism>
<reference evidence="1" key="1">
    <citation type="submission" date="2020-10" db="EMBL/GenBank/DDBJ databases">
        <title>Connecting structure to function with the recovery of over 1000 high-quality activated sludge metagenome-assembled genomes encoding full-length rRNA genes using long-read sequencing.</title>
        <authorList>
            <person name="Singleton C.M."/>
            <person name="Petriglieri F."/>
            <person name="Kristensen J.M."/>
            <person name="Kirkegaard R.H."/>
            <person name="Michaelsen T.Y."/>
            <person name="Andersen M.H."/>
            <person name="Karst S.M."/>
            <person name="Dueholm M.S."/>
            <person name="Nielsen P.H."/>
            <person name="Albertsen M."/>
        </authorList>
    </citation>
    <scope>NUCLEOTIDE SEQUENCE</scope>
    <source>
        <strain evidence="1">Hirt_18-Q3-R61-65_BATAC.395</strain>
    </source>
</reference>
<sequence length="50" mass="5290">MFTARLANLATANQSPGREATDELLRCFSKVLGIAATSLPEALAAASQRR</sequence>
<dbReference type="EMBL" id="JADJUC010000027">
    <property type="protein sequence ID" value="MBK8525185.1"/>
    <property type="molecule type" value="Genomic_DNA"/>
</dbReference>
<evidence type="ECO:0000313" key="2">
    <source>
        <dbReference type="Proteomes" id="UP000886689"/>
    </source>
</evidence>
<comment type="caution">
    <text evidence="1">The sequence shown here is derived from an EMBL/GenBank/DDBJ whole genome shotgun (WGS) entry which is preliminary data.</text>
</comment>
<evidence type="ECO:0000313" key="1">
    <source>
        <dbReference type="EMBL" id="MBK8525185.1"/>
    </source>
</evidence>
<accession>A0A9D7K293</accession>
<proteinExistence type="predicted"/>
<dbReference type="AlphaFoldDB" id="A0A9D7K293"/>